<evidence type="ECO:0000313" key="2">
    <source>
        <dbReference type="Proteomes" id="UP000249005"/>
    </source>
</evidence>
<dbReference type="KEGG" id="lri:NCTC12151_00291"/>
<dbReference type="Pfam" id="PF08873">
    <property type="entry name" value="Phage_Mu_Gp37"/>
    <property type="match status" value="1"/>
</dbReference>
<evidence type="ECO:0000313" key="1">
    <source>
        <dbReference type="EMBL" id="SQI34944.1"/>
    </source>
</evidence>
<name>A0A2X4XE80_9GAMM</name>
<keyword evidence="2" id="KW-1185">Reference proteome</keyword>
<organism evidence="1 2">
    <name type="scientific">Leminorella richardii</name>
    <dbReference type="NCBI Taxonomy" id="158841"/>
    <lineage>
        <taxon>Bacteria</taxon>
        <taxon>Pseudomonadati</taxon>
        <taxon>Pseudomonadota</taxon>
        <taxon>Gammaproteobacteria</taxon>
        <taxon>Enterobacterales</taxon>
        <taxon>Budviciaceae</taxon>
        <taxon>Leminorella</taxon>
    </lineage>
</organism>
<accession>A0A2X4XE80</accession>
<dbReference type="RefSeq" id="WP_036024507.1">
    <property type="nucleotide sequence ID" value="NZ_LR698987.1"/>
</dbReference>
<dbReference type="OrthoDB" id="6160520at2"/>
<gene>
    <name evidence="1" type="ORF">NCTC12151_00291</name>
</gene>
<proteinExistence type="predicted"/>
<dbReference type="AlphaFoldDB" id="A0A2X4XE80"/>
<dbReference type="InterPro" id="IPR014972">
    <property type="entry name" value="Phage_Mu_Gp37"/>
</dbReference>
<dbReference type="Proteomes" id="UP000249005">
    <property type="component" value="Chromosome 1"/>
</dbReference>
<protein>
    <submittedName>
        <fullName evidence="1">Mu-like prophage protein gp37</fullName>
    </submittedName>
</protein>
<sequence>MDIVVPRTAAIQAELIALVKKAFGKTLKKVEGLPGAWTETTVRRIVMASPAVYVAWIGSRPSSRPDTVISSWALFSVAGALSAQPRDPIAAHDINDRLIGLLNNRRLESACMGAVFTQAANLYTDTSAKTGIVVCGLYFDIPHVQPVSVDEGDIGNFDTYFHQWAEPDGTPEQESLNTGLYDQ</sequence>
<reference evidence="1 2" key="1">
    <citation type="submission" date="2018-06" db="EMBL/GenBank/DDBJ databases">
        <authorList>
            <consortium name="Pathogen Informatics"/>
            <person name="Doyle S."/>
        </authorList>
    </citation>
    <scope>NUCLEOTIDE SEQUENCE [LARGE SCALE GENOMIC DNA]</scope>
    <source>
        <strain evidence="1 2">NCTC12151</strain>
    </source>
</reference>
<dbReference type="EMBL" id="LS483470">
    <property type="protein sequence ID" value="SQI34944.1"/>
    <property type="molecule type" value="Genomic_DNA"/>
</dbReference>